<comment type="caution">
    <text evidence="2">The sequence shown here is derived from an EMBL/GenBank/DDBJ whole genome shotgun (WGS) entry which is preliminary data.</text>
</comment>
<protein>
    <recommendedName>
        <fullName evidence="4">Flagellar basal body-associated FliL family protein</fullName>
    </recommendedName>
</protein>
<gene>
    <name evidence="2" type="ORF">ABID37_001837</name>
</gene>
<dbReference type="RefSeq" id="WP_354193955.1">
    <property type="nucleotide sequence ID" value="NZ_JBEPML010000005.1"/>
</dbReference>
<dbReference type="EMBL" id="JBEPML010000005">
    <property type="protein sequence ID" value="MET3791629.1"/>
    <property type="molecule type" value="Genomic_DNA"/>
</dbReference>
<keyword evidence="3" id="KW-1185">Reference proteome</keyword>
<evidence type="ECO:0000313" key="2">
    <source>
        <dbReference type="EMBL" id="MET3791629.1"/>
    </source>
</evidence>
<dbReference type="Proteomes" id="UP001549076">
    <property type="component" value="Unassembled WGS sequence"/>
</dbReference>
<proteinExistence type="predicted"/>
<name>A0ABV2MXW6_9HYPH</name>
<sequence length="171" mass="18741">MIKFVVAALWISAATVGAVFYSFQNSGKDDNAAPAPALFGGLDYVKTDIITVPVVRNARVDGYFIARLVFTAEPAKLNKLSVPPSALIADQVYSYLYSNPQFDFSDRAALDLDAFRAGVRDNINARVGDKLVHEVLVEQVDFLTKDDIRDNAKRRRKPATQPAEAPQAGTH</sequence>
<evidence type="ECO:0008006" key="4">
    <source>
        <dbReference type="Google" id="ProtNLM"/>
    </source>
</evidence>
<evidence type="ECO:0000313" key="3">
    <source>
        <dbReference type="Proteomes" id="UP001549076"/>
    </source>
</evidence>
<evidence type="ECO:0000256" key="1">
    <source>
        <dbReference type="SAM" id="MobiDB-lite"/>
    </source>
</evidence>
<organism evidence="2 3">
    <name type="scientific">Aquamicrobium terrae</name>
    <dbReference type="NCBI Taxonomy" id="1324945"/>
    <lineage>
        <taxon>Bacteria</taxon>
        <taxon>Pseudomonadati</taxon>
        <taxon>Pseudomonadota</taxon>
        <taxon>Alphaproteobacteria</taxon>
        <taxon>Hyphomicrobiales</taxon>
        <taxon>Phyllobacteriaceae</taxon>
        <taxon>Aquamicrobium</taxon>
    </lineage>
</organism>
<feature type="region of interest" description="Disordered" evidence="1">
    <location>
        <begin position="151"/>
        <end position="171"/>
    </location>
</feature>
<accession>A0ABV2MXW6</accession>
<reference evidence="2 3" key="1">
    <citation type="submission" date="2024-06" db="EMBL/GenBank/DDBJ databases">
        <title>Genomic Encyclopedia of Type Strains, Phase IV (KMG-IV): sequencing the most valuable type-strain genomes for metagenomic binning, comparative biology and taxonomic classification.</title>
        <authorList>
            <person name="Goeker M."/>
        </authorList>
    </citation>
    <scope>NUCLEOTIDE SEQUENCE [LARGE SCALE GENOMIC DNA]</scope>
    <source>
        <strain evidence="2 3">DSM 27865</strain>
    </source>
</reference>